<comment type="caution">
    <text evidence="14">The sequence shown here is derived from an EMBL/GenBank/DDBJ whole genome shotgun (WGS) entry which is preliminary data.</text>
</comment>
<keyword evidence="7" id="KW-0413">Isomerase</keyword>
<dbReference type="EMBL" id="AFXA01000011">
    <property type="protein sequence ID" value="EGV00063.1"/>
    <property type="molecule type" value="Genomic_DNA"/>
</dbReference>
<dbReference type="GO" id="GO:0005829">
    <property type="term" value="C:cytosol"/>
    <property type="evidence" value="ECO:0007669"/>
    <property type="project" value="TreeGrafter"/>
</dbReference>
<organism evidence="14 15">
    <name type="scientific">Mycoplasmopsis columbina SF7</name>
    <dbReference type="NCBI Taxonomy" id="1037410"/>
    <lineage>
        <taxon>Bacteria</taxon>
        <taxon>Bacillati</taxon>
        <taxon>Mycoplasmatota</taxon>
        <taxon>Mycoplasmoidales</taxon>
        <taxon>Metamycoplasmataceae</taxon>
        <taxon>Mycoplasmopsis</taxon>
    </lineage>
</organism>
<dbReference type="Gene3D" id="1.10.10.160">
    <property type="match status" value="1"/>
</dbReference>
<proteinExistence type="inferred from homology"/>
<evidence type="ECO:0000256" key="2">
    <source>
        <dbReference type="ARBA" id="ARBA00022741"/>
    </source>
</evidence>
<feature type="domain" description="UvrD-like helicase ATP-binding" evidence="12">
    <location>
        <begin position="9"/>
        <end position="301"/>
    </location>
</feature>
<dbReference type="InterPro" id="IPR027417">
    <property type="entry name" value="P-loop_NTPase"/>
</dbReference>
<evidence type="ECO:0000256" key="3">
    <source>
        <dbReference type="ARBA" id="ARBA00022801"/>
    </source>
</evidence>
<reference evidence="14 15" key="1">
    <citation type="journal article" date="2013" name="Genome Announc.">
        <title>Genome Sequence of Mycoplasma columbinum Strain SF7.</title>
        <authorList>
            <person name="Guo Z."/>
            <person name="Xu X."/>
            <person name="Zheng Q."/>
            <person name="Li T."/>
            <person name="Kuang S."/>
            <person name="Zhang Z."/>
            <person name="Chen Y."/>
            <person name="Lu X."/>
            <person name="Zhou R."/>
            <person name="Bi D."/>
            <person name="Jin H."/>
        </authorList>
    </citation>
    <scope>NUCLEOTIDE SEQUENCE [LARGE SCALE GENOMIC DNA]</scope>
    <source>
        <strain evidence="14 15">SF7</strain>
    </source>
</reference>
<evidence type="ECO:0000256" key="10">
    <source>
        <dbReference type="ARBA" id="ARBA00048988"/>
    </source>
</evidence>
<dbReference type="InterPro" id="IPR000212">
    <property type="entry name" value="DNA_helicase_UvrD/REP"/>
</dbReference>
<dbReference type="PROSITE" id="PS51198">
    <property type="entry name" value="UVRD_HELICASE_ATP_BIND"/>
    <property type="match status" value="1"/>
</dbReference>
<dbReference type="PANTHER" id="PTHR11070">
    <property type="entry name" value="UVRD / RECB / PCRA DNA HELICASE FAMILY MEMBER"/>
    <property type="match status" value="1"/>
</dbReference>
<dbReference type="PROSITE" id="PS51217">
    <property type="entry name" value="UVRD_HELICASE_CTER"/>
    <property type="match status" value="1"/>
</dbReference>
<dbReference type="EC" id="5.6.2.4" evidence="9"/>
<dbReference type="SUPFAM" id="SSF52540">
    <property type="entry name" value="P-loop containing nucleoside triphosphate hydrolases"/>
    <property type="match status" value="1"/>
</dbReference>
<dbReference type="GO" id="GO:0005524">
    <property type="term" value="F:ATP binding"/>
    <property type="evidence" value="ECO:0007669"/>
    <property type="project" value="UniProtKB-UniRule"/>
</dbReference>
<dbReference type="Gene3D" id="3.40.50.300">
    <property type="entry name" value="P-loop containing nucleotide triphosphate hydrolases"/>
    <property type="match status" value="2"/>
</dbReference>
<dbReference type="GO" id="GO:0003677">
    <property type="term" value="F:DNA binding"/>
    <property type="evidence" value="ECO:0007669"/>
    <property type="project" value="UniProtKB-KW"/>
</dbReference>
<feature type="binding site" evidence="11">
    <location>
        <begin position="30"/>
        <end position="37"/>
    </location>
    <ligand>
        <name>ATP</name>
        <dbReference type="ChEBI" id="CHEBI:30616"/>
    </ligand>
</feature>
<keyword evidence="6" id="KW-0238">DNA-binding</keyword>
<dbReference type="Gene3D" id="1.10.486.10">
    <property type="entry name" value="PCRA, domain 4"/>
    <property type="match status" value="1"/>
</dbReference>
<evidence type="ECO:0000256" key="6">
    <source>
        <dbReference type="ARBA" id="ARBA00023125"/>
    </source>
</evidence>
<dbReference type="CDD" id="cd17932">
    <property type="entry name" value="DEXQc_UvrD"/>
    <property type="match status" value="1"/>
</dbReference>
<evidence type="ECO:0000259" key="12">
    <source>
        <dbReference type="PROSITE" id="PS51198"/>
    </source>
</evidence>
<dbReference type="InterPro" id="IPR013986">
    <property type="entry name" value="DExx_box_DNA_helicase_dom_sf"/>
</dbReference>
<evidence type="ECO:0000256" key="11">
    <source>
        <dbReference type="PROSITE-ProRule" id="PRU00560"/>
    </source>
</evidence>
<dbReference type="GO" id="GO:0016887">
    <property type="term" value="F:ATP hydrolysis activity"/>
    <property type="evidence" value="ECO:0007669"/>
    <property type="project" value="RHEA"/>
</dbReference>
<evidence type="ECO:0000313" key="14">
    <source>
        <dbReference type="EMBL" id="EGV00063.1"/>
    </source>
</evidence>
<comment type="catalytic activity">
    <reaction evidence="8">
        <text>Couples ATP hydrolysis with the unwinding of duplex DNA by translocating in the 3'-5' direction.</text>
        <dbReference type="EC" id="5.6.2.4"/>
    </reaction>
</comment>
<keyword evidence="3 11" id="KW-0378">Hydrolase</keyword>
<evidence type="ECO:0000313" key="15">
    <source>
        <dbReference type="Proteomes" id="UP000004978"/>
    </source>
</evidence>
<accession>F9UK58</accession>
<dbReference type="STRING" id="1037410.MCSF7_01346"/>
<evidence type="ECO:0000256" key="8">
    <source>
        <dbReference type="ARBA" id="ARBA00034617"/>
    </source>
</evidence>
<evidence type="ECO:0000256" key="1">
    <source>
        <dbReference type="ARBA" id="ARBA00009922"/>
    </source>
</evidence>
<dbReference type="RefSeq" id="WP_006608676.1">
    <property type="nucleotide sequence ID" value="NZ_AFXA01000011.1"/>
</dbReference>
<keyword evidence="15" id="KW-1185">Reference proteome</keyword>
<name>F9UK58_9BACT</name>
<keyword evidence="5 11" id="KW-0067">ATP-binding</keyword>
<dbReference type="InterPro" id="IPR014017">
    <property type="entry name" value="DNA_helicase_UvrD-like_C"/>
</dbReference>
<dbReference type="GO" id="GO:0033202">
    <property type="term" value="C:DNA helicase complex"/>
    <property type="evidence" value="ECO:0007669"/>
    <property type="project" value="TreeGrafter"/>
</dbReference>
<comment type="catalytic activity">
    <reaction evidence="10">
        <text>ATP + H2O = ADP + phosphate + H(+)</text>
        <dbReference type="Rhea" id="RHEA:13065"/>
        <dbReference type="ChEBI" id="CHEBI:15377"/>
        <dbReference type="ChEBI" id="CHEBI:15378"/>
        <dbReference type="ChEBI" id="CHEBI:30616"/>
        <dbReference type="ChEBI" id="CHEBI:43474"/>
        <dbReference type="ChEBI" id="CHEBI:456216"/>
        <dbReference type="EC" id="5.6.2.4"/>
    </reaction>
</comment>
<dbReference type="eggNOG" id="COG0210">
    <property type="taxonomic scope" value="Bacteria"/>
</dbReference>
<dbReference type="AlphaFoldDB" id="F9UK58"/>
<keyword evidence="4 11" id="KW-0347">Helicase</keyword>
<keyword evidence="2 11" id="KW-0547">Nucleotide-binding</keyword>
<evidence type="ECO:0000256" key="4">
    <source>
        <dbReference type="ARBA" id="ARBA00022806"/>
    </source>
</evidence>
<dbReference type="Pfam" id="PF13361">
    <property type="entry name" value="UvrD_C"/>
    <property type="match status" value="1"/>
</dbReference>
<protein>
    <recommendedName>
        <fullName evidence="9">DNA 3'-5' helicase</fullName>
        <ecNumber evidence="9">5.6.2.4</ecNumber>
    </recommendedName>
</protein>
<evidence type="ECO:0000256" key="5">
    <source>
        <dbReference type="ARBA" id="ARBA00022840"/>
    </source>
</evidence>
<evidence type="ECO:0000256" key="9">
    <source>
        <dbReference type="ARBA" id="ARBA00034808"/>
    </source>
</evidence>
<dbReference type="CDD" id="cd18807">
    <property type="entry name" value="SF1_C_UvrD"/>
    <property type="match status" value="1"/>
</dbReference>
<sequence>MSRRERILKDLNEDQEKALNYFDGPLRIIAGAGSGKTRVLTRKIAYLINCLAIAPSEILAVTFTNKAANEMNERVMQYSNIDPQNTTVEKPEICTFHALCAKILRKEAHFLGFKNDFQIVDETDKKTILNNIYKNHNLSTQEVKYTRLINLFSMAKNSNFTSDELVSELNQRDNDLASRDSNKLIGQMFDEYNAFLKEKNCFDFDDLIIKVNELFNSFPDVADFWANKYSYILVDEFQDTSKLQYEIIKKLSSKNAQLTIVGDPDQTIYSWRGADVNLILDFDKDFPNTETVILKTNYRSSQKILNAANSLIKYNKKRFSKDLVTDNNLGEEIEFNHAFSPEAEARWVVQKINELKKKKIQLKNIAIFYRSNYYSRPFEQELEKEGINYKVFNGQKFFQRKEIKDALSYLRVIYDFSDVSLIRIINTPARKIGDATLAKLEAFAESKNTNLLDALITHNKELPVTNTVRNEIIKLLNSINRHHKALKKYSIHETLNSLLKDVEYFAYIKNDPTLKGVGEDNIKELLSSIKTWEKNNNPLGKGIKEYLEEISLFSAGDEYEMGTNYVTLMTVHSAKGLEFENVFLVGMNDKIFPHRRSLSSNNPEILEEERRLAYVAITRAKERLFISDSRGFFLDTNEPKVPSFFIKEMGIDLDNKILQNQEVTLDFSIIPEEQIKEINKNIIPGDIIGHTLFGEGTVLEVDQDKIRVQFAGKIGIKTLSKNHNAVRLLSANKED</sequence>
<gene>
    <name evidence="14" type="ORF">MCSF7_01346</name>
</gene>
<dbReference type="PANTHER" id="PTHR11070:SF2">
    <property type="entry name" value="ATP-DEPENDENT DNA HELICASE SRS2"/>
    <property type="match status" value="1"/>
</dbReference>
<dbReference type="GO" id="GO:0000725">
    <property type="term" value="P:recombinational repair"/>
    <property type="evidence" value="ECO:0007669"/>
    <property type="project" value="TreeGrafter"/>
</dbReference>
<dbReference type="Proteomes" id="UP000004978">
    <property type="component" value="Unassembled WGS sequence"/>
</dbReference>
<feature type="domain" description="UvrD-like helicase C-terminal" evidence="13">
    <location>
        <begin position="302"/>
        <end position="576"/>
    </location>
</feature>
<comment type="similarity">
    <text evidence="1">Belongs to the helicase family. UvrD subfamily.</text>
</comment>
<dbReference type="InterPro" id="IPR014016">
    <property type="entry name" value="UvrD-like_ATP-bd"/>
</dbReference>
<evidence type="ECO:0000256" key="7">
    <source>
        <dbReference type="ARBA" id="ARBA00023235"/>
    </source>
</evidence>
<evidence type="ECO:0000259" key="13">
    <source>
        <dbReference type="PROSITE" id="PS51217"/>
    </source>
</evidence>
<dbReference type="Pfam" id="PF00580">
    <property type="entry name" value="UvrD-helicase"/>
    <property type="match status" value="1"/>
</dbReference>
<dbReference type="GO" id="GO:0043138">
    <property type="term" value="F:3'-5' DNA helicase activity"/>
    <property type="evidence" value="ECO:0007669"/>
    <property type="project" value="UniProtKB-EC"/>
</dbReference>